<evidence type="ECO:0000256" key="1">
    <source>
        <dbReference type="SAM" id="Phobius"/>
    </source>
</evidence>
<protein>
    <submittedName>
        <fullName evidence="2">Uncharacterized protein</fullName>
    </submittedName>
</protein>
<sequence>MGGMTRRVQMNMALSLGLNLGGFNVLGLLAVGSPMVGNPGGGRSAEP</sequence>
<reference evidence="2 3" key="1">
    <citation type="submission" date="2021-01" db="EMBL/GenBank/DDBJ databases">
        <title>Whole genome shotgun sequence of Microbispora amethystogenes NBRC 101907.</title>
        <authorList>
            <person name="Komaki H."/>
            <person name="Tamura T."/>
        </authorList>
    </citation>
    <scope>NUCLEOTIDE SEQUENCE [LARGE SCALE GENOMIC DNA]</scope>
    <source>
        <strain evidence="2 3">NBRC 101907</strain>
    </source>
</reference>
<keyword evidence="3" id="KW-1185">Reference proteome</keyword>
<evidence type="ECO:0000313" key="3">
    <source>
        <dbReference type="Proteomes" id="UP000651728"/>
    </source>
</evidence>
<evidence type="ECO:0000313" key="2">
    <source>
        <dbReference type="EMBL" id="GIH32732.1"/>
    </source>
</evidence>
<keyword evidence="1" id="KW-0812">Transmembrane</keyword>
<name>A0ABQ4FD45_9ACTN</name>
<gene>
    <name evidence="2" type="ORF">Mam01_28960</name>
</gene>
<feature type="transmembrane region" description="Helical" evidence="1">
    <location>
        <begin position="12"/>
        <end position="31"/>
    </location>
</feature>
<proteinExistence type="predicted"/>
<dbReference type="EMBL" id="BOOB01000018">
    <property type="protein sequence ID" value="GIH32732.1"/>
    <property type="molecule type" value="Genomic_DNA"/>
</dbReference>
<organism evidence="2 3">
    <name type="scientific">Microbispora amethystogenes</name>
    <dbReference type="NCBI Taxonomy" id="1427754"/>
    <lineage>
        <taxon>Bacteria</taxon>
        <taxon>Bacillati</taxon>
        <taxon>Actinomycetota</taxon>
        <taxon>Actinomycetes</taxon>
        <taxon>Streptosporangiales</taxon>
        <taxon>Streptosporangiaceae</taxon>
        <taxon>Microbispora</taxon>
    </lineage>
</organism>
<comment type="caution">
    <text evidence="2">The sequence shown here is derived from an EMBL/GenBank/DDBJ whole genome shotgun (WGS) entry which is preliminary data.</text>
</comment>
<keyword evidence="1" id="KW-1133">Transmembrane helix</keyword>
<keyword evidence="1" id="KW-0472">Membrane</keyword>
<dbReference type="Proteomes" id="UP000651728">
    <property type="component" value="Unassembled WGS sequence"/>
</dbReference>
<accession>A0ABQ4FD45</accession>